<gene>
    <name evidence="1" type="ORF">SAMN05421637_2211</name>
</gene>
<reference evidence="2" key="1">
    <citation type="submission" date="2016-10" db="EMBL/GenBank/DDBJ databases">
        <authorList>
            <person name="Varghese N."/>
        </authorList>
    </citation>
    <scope>NUCLEOTIDE SEQUENCE [LARGE SCALE GENOMIC DNA]</scope>
    <source>
        <strain evidence="2">DSM 24868</strain>
    </source>
</reference>
<name>A0A1H6ZT11_9MICO</name>
<evidence type="ECO:0000313" key="2">
    <source>
        <dbReference type="Proteomes" id="UP000183315"/>
    </source>
</evidence>
<dbReference type="RefSeq" id="WP_042214856.1">
    <property type="nucleotide sequence ID" value="NZ_BBLU01000007.1"/>
</dbReference>
<protein>
    <submittedName>
        <fullName evidence="1">Uncharacterized protein</fullName>
    </submittedName>
</protein>
<dbReference type="AlphaFoldDB" id="A0A1H6ZT11"/>
<keyword evidence="2" id="KW-1185">Reference proteome</keyword>
<proteinExistence type="predicted"/>
<sequence length="64" mass="6214">MTVRIGSVPTPATGELRAVSVSPEADGATVEGCVAATAASVAAQRMAASTAAAVLTARRDGDQA</sequence>
<evidence type="ECO:0000313" key="1">
    <source>
        <dbReference type="EMBL" id="SEJ56491.1"/>
    </source>
</evidence>
<dbReference type="STRING" id="1043493.SAMN05421637_2211"/>
<organism evidence="1 2">
    <name type="scientific">Demequina mangrovi</name>
    <dbReference type="NCBI Taxonomy" id="1043493"/>
    <lineage>
        <taxon>Bacteria</taxon>
        <taxon>Bacillati</taxon>
        <taxon>Actinomycetota</taxon>
        <taxon>Actinomycetes</taxon>
        <taxon>Micrococcales</taxon>
        <taxon>Demequinaceae</taxon>
        <taxon>Demequina</taxon>
    </lineage>
</organism>
<dbReference type="EMBL" id="FNZI01000005">
    <property type="protein sequence ID" value="SEJ56491.1"/>
    <property type="molecule type" value="Genomic_DNA"/>
</dbReference>
<dbReference type="Proteomes" id="UP000183315">
    <property type="component" value="Unassembled WGS sequence"/>
</dbReference>
<accession>A0A1H6ZT11</accession>